<dbReference type="AlphaFoldDB" id="A0A4Y9XVK3"/>
<evidence type="ECO:0000259" key="2">
    <source>
        <dbReference type="PROSITE" id="PS50181"/>
    </source>
</evidence>
<dbReference type="InterPro" id="IPR001810">
    <property type="entry name" value="F-box_dom"/>
</dbReference>
<dbReference type="EMBL" id="SEOQ01001065">
    <property type="protein sequence ID" value="TFY54115.1"/>
    <property type="molecule type" value="Genomic_DNA"/>
</dbReference>
<proteinExistence type="predicted"/>
<feature type="domain" description="F-box" evidence="2">
    <location>
        <begin position="504"/>
        <end position="551"/>
    </location>
</feature>
<dbReference type="PROSITE" id="PS50181">
    <property type="entry name" value="FBOX"/>
    <property type="match status" value="1"/>
</dbReference>
<dbReference type="CDD" id="cd09917">
    <property type="entry name" value="F-box_SF"/>
    <property type="match status" value="1"/>
</dbReference>
<evidence type="ECO:0000313" key="3">
    <source>
        <dbReference type="EMBL" id="TFY54115.1"/>
    </source>
</evidence>
<protein>
    <recommendedName>
        <fullName evidence="2">F-box domain-containing protein</fullName>
    </recommendedName>
</protein>
<evidence type="ECO:0000256" key="1">
    <source>
        <dbReference type="SAM" id="MobiDB-lite"/>
    </source>
</evidence>
<dbReference type="Pfam" id="PF17667">
    <property type="entry name" value="Pkinase_fungal"/>
    <property type="match status" value="2"/>
</dbReference>
<dbReference type="PANTHER" id="PTHR38248:SF2">
    <property type="entry name" value="FUNK1 11"/>
    <property type="match status" value="1"/>
</dbReference>
<dbReference type="STRING" id="205917.A0A4Y9XVK3"/>
<keyword evidence="4" id="KW-1185">Reference proteome</keyword>
<comment type="caution">
    <text evidence="3">The sequence shown here is derived from an EMBL/GenBank/DDBJ whole genome shotgun (WGS) entry which is preliminary data.</text>
</comment>
<gene>
    <name evidence="3" type="ORF">EVG20_g9843</name>
</gene>
<dbReference type="OrthoDB" id="2745718at2759"/>
<evidence type="ECO:0000313" key="4">
    <source>
        <dbReference type="Proteomes" id="UP000298327"/>
    </source>
</evidence>
<feature type="region of interest" description="Disordered" evidence="1">
    <location>
        <begin position="142"/>
        <end position="165"/>
    </location>
</feature>
<dbReference type="InterPro" id="IPR040976">
    <property type="entry name" value="Pkinase_fungal"/>
</dbReference>
<dbReference type="Proteomes" id="UP000298327">
    <property type="component" value="Unassembled WGS sequence"/>
</dbReference>
<sequence>MVQPEELTDKICIIDTGTFLSRILPVATKDIDGIFHRLTSRNAIFLPKEDGSADGDWYVTVRVLSIVRAAMMTGRATVNWQVTKMGENETWRPDDVLKEAQFRARAPPESNLCQIIRSVGVGADTADQASVVVDIEHYVRHGLHAPSDPDSEPPPKKRKLSAEPESTEVVLVVVDPATEDTAGRVSESARRARFRFTSRVLTRTLMSTYGWPVKFFRDHRELVETIRDAVEGHRDLWFGGALHRDVRAPPRESHHSQTPEKTGTKAFMSAEVLSNQPNWPDTVRDTEKYVNGHILHSAIHDLESFFWILVYLCLTRAGPGGGHRDPPEDSKACARLDHIVTCLFTSDDDLVLARNKHDLFQSPEDMRDFIVPQFHPYFQCLSNLVLDWWNILQLAYRTYDALTPAVIHQQVLDVLDDALKALLDPTAGPLETEAKLTQREDDRRLADLDNIGTGIKYESGSQVHDGGVVRISRLVCESIGDELMSYEIGDARASTMGSLSRKTFTMILELPPEILVMVLRRLSLGRDFAHIAMACRKLHKLVMETPEFRYVIELTVDGLCDESSESGTVGLHEIQGRLQSLLESRARWHSLSFRSHEALTLPFQDSRDTLPGFDFFRDILFDGAGFDGAETVNPLALAALLPHIPTAHYRYRLNVEGEVVRFEKFAIDASRDLLVLLE</sequence>
<dbReference type="PANTHER" id="PTHR38248">
    <property type="entry name" value="FUNK1 6"/>
    <property type="match status" value="1"/>
</dbReference>
<name>A0A4Y9XVK3_9AGAM</name>
<reference evidence="3 4" key="1">
    <citation type="submission" date="2019-02" db="EMBL/GenBank/DDBJ databases">
        <title>Genome sequencing of the rare red list fungi Dentipellis fragilis.</title>
        <authorList>
            <person name="Buettner E."/>
            <person name="Kellner H."/>
        </authorList>
    </citation>
    <scope>NUCLEOTIDE SEQUENCE [LARGE SCALE GENOMIC DNA]</scope>
    <source>
        <strain evidence="3 4">DSM 105465</strain>
    </source>
</reference>
<organism evidence="3 4">
    <name type="scientific">Dentipellis fragilis</name>
    <dbReference type="NCBI Taxonomy" id="205917"/>
    <lineage>
        <taxon>Eukaryota</taxon>
        <taxon>Fungi</taxon>
        <taxon>Dikarya</taxon>
        <taxon>Basidiomycota</taxon>
        <taxon>Agaricomycotina</taxon>
        <taxon>Agaricomycetes</taxon>
        <taxon>Russulales</taxon>
        <taxon>Hericiaceae</taxon>
        <taxon>Dentipellis</taxon>
    </lineage>
</organism>
<accession>A0A4Y9XVK3</accession>